<dbReference type="RefSeq" id="WP_090921624.1">
    <property type="nucleotide sequence ID" value="NZ_FMVM01000010.1"/>
</dbReference>
<keyword evidence="2" id="KW-1185">Reference proteome</keyword>
<protein>
    <submittedName>
        <fullName evidence="1">Uncharacterized protein</fullName>
    </submittedName>
</protein>
<dbReference type="Proteomes" id="UP000198538">
    <property type="component" value="Unassembled WGS sequence"/>
</dbReference>
<gene>
    <name evidence="1" type="ORF">SAMN05720606_110167</name>
</gene>
<sequence length="222" mass="25144">MKKMSLKNWIIILTLTLLASSLVANVVGYSSSNGRLKDYLNQQYSQVLSDYERSILSTSDSILSTLQSAIDKKKISKEELLLLYKSYEQLNQNQIQYANYVLIYNSPDGKEAFSLDKNEPITLNYLPGFIYFNSSKAMFEKLLLQSELASDLVVTASLDKSLKLANEIVQLNTAIYKKYINENFAQLSNEEAIMTRLYIQKDLTTSSAKLADLDAELSKLND</sequence>
<dbReference type="EMBL" id="FMVM01000010">
    <property type="protein sequence ID" value="SCY85000.1"/>
    <property type="molecule type" value="Genomic_DNA"/>
</dbReference>
<accession>A0A1G5JAN4</accession>
<evidence type="ECO:0000313" key="1">
    <source>
        <dbReference type="EMBL" id="SCY85000.1"/>
    </source>
</evidence>
<evidence type="ECO:0000313" key="2">
    <source>
        <dbReference type="Proteomes" id="UP000198538"/>
    </source>
</evidence>
<reference evidence="2" key="1">
    <citation type="submission" date="2016-10" db="EMBL/GenBank/DDBJ databases">
        <authorList>
            <person name="Varghese N."/>
            <person name="Submissions S."/>
        </authorList>
    </citation>
    <scope>NUCLEOTIDE SEQUENCE [LARGE SCALE GENOMIC DNA]</scope>
    <source>
        <strain evidence="2">BL9</strain>
    </source>
</reference>
<name>A0A1G5JAN4_9BACL</name>
<dbReference type="AlphaFoldDB" id="A0A1G5JAN4"/>
<organism evidence="1 2">
    <name type="scientific">Paenibacillus polysaccharolyticus</name>
    <dbReference type="NCBI Taxonomy" id="582692"/>
    <lineage>
        <taxon>Bacteria</taxon>
        <taxon>Bacillati</taxon>
        <taxon>Bacillota</taxon>
        <taxon>Bacilli</taxon>
        <taxon>Bacillales</taxon>
        <taxon>Paenibacillaceae</taxon>
        <taxon>Paenibacillus</taxon>
    </lineage>
</organism>
<proteinExistence type="predicted"/>